<keyword evidence="5" id="KW-1185">Reference proteome</keyword>
<dbReference type="PANTHER" id="PTHR46401:SF2">
    <property type="entry name" value="GLYCOSYLTRANSFERASE WBBK-RELATED"/>
    <property type="match status" value="1"/>
</dbReference>
<protein>
    <submittedName>
        <fullName evidence="4">Glycosyltransferase involved in cell wall biosynthesis</fullName>
    </submittedName>
</protein>
<comment type="caution">
    <text evidence="4">The sequence shown here is derived from an EMBL/GenBank/DDBJ whole genome shotgun (WGS) entry which is preliminary data.</text>
</comment>
<evidence type="ECO:0000313" key="4">
    <source>
        <dbReference type="EMBL" id="ROP43701.1"/>
    </source>
</evidence>
<dbReference type="GO" id="GO:0009103">
    <property type="term" value="P:lipopolysaccharide biosynthetic process"/>
    <property type="evidence" value="ECO:0007669"/>
    <property type="project" value="TreeGrafter"/>
</dbReference>
<dbReference type="GO" id="GO:0016757">
    <property type="term" value="F:glycosyltransferase activity"/>
    <property type="evidence" value="ECO:0007669"/>
    <property type="project" value="UniProtKB-KW"/>
</dbReference>
<dbReference type="RefSeq" id="WP_199720004.1">
    <property type="nucleotide sequence ID" value="NZ_RJKN01000003.1"/>
</dbReference>
<name>A0A3N1HMK1_9ACTN</name>
<dbReference type="Pfam" id="PF13439">
    <property type="entry name" value="Glyco_transf_4"/>
    <property type="match status" value="1"/>
</dbReference>
<dbReference type="AlphaFoldDB" id="A0A3N1HMK1"/>
<dbReference type="Proteomes" id="UP000276232">
    <property type="component" value="Unassembled WGS sequence"/>
</dbReference>
<sequence length="378" mass="39949">MSAVGERPLRWLLMATHVGPDGQGGGIVRVTTQLAAALERRDDVELHVLATEAAGWFRDRLPEGRVHEAPRLPRVATALVERLGAGALGRGMDVVQGTKHLLPLRRRTGGATTVLTVHDMILLDRAGDFDLAKRVLLRRPYLASLREADVLASVSAATADRVAAWVPSARPRTHVVPLATSPTLLDAVPEPVEALRGRPFALVVGDPSPRKNLPLLVDAWPRVVEQVPDAVLVVVGPDSWGATVHGARFDELVRAGSVVRLTGLPDAPLRWCYEQAAVVLCPSLAEGFGLPALEGLDLGAPVVTSTDPALVEVTGDAAPHLPPDDPAPWVDAAVAALRRGRAASDAARGPVPAPRSWDDVAAGTVDAVRAHRSARGGR</sequence>
<reference evidence="4 5" key="1">
    <citation type="journal article" date="2015" name="Stand. Genomic Sci.">
        <title>Genomic Encyclopedia of Bacterial and Archaeal Type Strains, Phase III: the genomes of soil and plant-associated and newly described type strains.</title>
        <authorList>
            <person name="Whitman W.B."/>
            <person name="Woyke T."/>
            <person name="Klenk H.P."/>
            <person name="Zhou Y."/>
            <person name="Lilburn T.G."/>
            <person name="Beck B.J."/>
            <person name="De Vos P."/>
            <person name="Vandamme P."/>
            <person name="Eisen J.A."/>
            <person name="Garrity G."/>
            <person name="Hugenholtz P."/>
            <person name="Kyrpides N.C."/>
        </authorList>
    </citation>
    <scope>NUCLEOTIDE SEQUENCE [LARGE SCALE GENOMIC DNA]</scope>
    <source>
        <strain evidence="4 5">CECT 7306</strain>
    </source>
</reference>
<dbReference type="EMBL" id="RJKN01000003">
    <property type="protein sequence ID" value="ROP43701.1"/>
    <property type="molecule type" value="Genomic_DNA"/>
</dbReference>
<gene>
    <name evidence="4" type="ORF">EDC03_1295</name>
</gene>
<dbReference type="SUPFAM" id="SSF53756">
    <property type="entry name" value="UDP-Glycosyltransferase/glycogen phosphorylase"/>
    <property type="match status" value="1"/>
</dbReference>
<dbReference type="InParanoid" id="A0A3N1HMK1"/>
<dbReference type="PANTHER" id="PTHR46401">
    <property type="entry name" value="GLYCOSYLTRANSFERASE WBBK-RELATED"/>
    <property type="match status" value="1"/>
</dbReference>
<accession>A0A3N1HMK1</accession>
<evidence type="ECO:0000256" key="2">
    <source>
        <dbReference type="ARBA" id="ARBA00022679"/>
    </source>
</evidence>
<keyword evidence="1" id="KW-0328">Glycosyltransferase</keyword>
<dbReference type="Pfam" id="PF13692">
    <property type="entry name" value="Glyco_trans_1_4"/>
    <property type="match status" value="1"/>
</dbReference>
<dbReference type="CDD" id="cd03809">
    <property type="entry name" value="GT4_MtfB-like"/>
    <property type="match status" value="1"/>
</dbReference>
<feature type="domain" description="Glycosyltransferase subfamily 4-like N-terminal" evidence="3">
    <location>
        <begin position="25"/>
        <end position="178"/>
    </location>
</feature>
<evidence type="ECO:0000313" key="5">
    <source>
        <dbReference type="Proteomes" id="UP000276232"/>
    </source>
</evidence>
<dbReference type="InterPro" id="IPR028098">
    <property type="entry name" value="Glyco_trans_4-like_N"/>
</dbReference>
<evidence type="ECO:0000256" key="1">
    <source>
        <dbReference type="ARBA" id="ARBA00022676"/>
    </source>
</evidence>
<organism evidence="4 5">
    <name type="scientific">Pseudokineococcus lusitanus</name>
    <dbReference type="NCBI Taxonomy" id="763993"/>
    <lineage>
        <taxon>Bacteria</taxon>
        <taxon>Bacillati</taxon>
        <taxon>Actinomycetota</taxon>
        <taxon>Actinomycetes</taxon>
        <taxon>Kineosporiales</taxon>
        <taxon>Kineosporiaceae</taxon>
        <taxon>Pseudokineococcus</taxon>
    </lineage>
</organism>
<dbReference type="Gene3D" id="3.40.50.2000">
    <property type="entry name" value="Glycogen Phosphorylase B"/>
    <property type="match status" value="2"/>
</dbReference>
<keyword evidence="2 4" id="KW-0808">Transferase</keyword>
<evidence type="ECO:0000259" key="3">
    <source>
        <dbReference type="Pfam" id="PF13439"/>
    </source>
</evidence>
<proteinExistence type="predicted"/>